<evidence type="ECO:0000256" key="6">
    <source>
        <dbReference type="ARBA" id="ARBA00038076"/>
    </source>
</evidence>
<dbReference type="InterPro" id="IPR017800">
    <property type="entry name" value="ADOP"/>
</dbReference>
<name>A0ABU9E3S0_9BACT</name>
<evidence type="ECO:0000256" key="1">
    <source>
        <dbReference type="ARBA" id="ARBA00004651"/>
    </source>
</evidence>
<feature type="transmembrane region" description="Helical" evidence="7">
    <location>
        <begin position="90"/>
        <end position="112"/>
    </location>
</feature>
<keyword evidence="3 7" id="KW-0812">Transmembrane</keyword>
<dbReference type="Pfam" id="PF12704">
    <property type="entry name" value="MacB_PCD"/>
    <property type="match status" value="1"/>
</dbReference>
<proteinExistence type="inferred from homology"/>
<keyword evidence="4 7" id="KW-1133">Transmembrane helix</keyword>
<feature type="transmembrane region" description="Helical" evidence="7">
    <location>
        <begin position="748"/>
        <end position="777"/>
    </location>
</feature>
<dbReference type="InterPro" id="IPR003838">
    <property type="entry name" value="ABC3_permease_C"/>
</dbReference>
<feature type="transmembrane region" description="Helical" evidence="7">
    <location>
        <begin position="394"/>
        <end position="415"/>
    </location>
</feature>
<keyword evidence="2" id="KW-1003">Cell membrane</keyword>
<accession>A0ABU9E3S0</accession>
<evidence type="ECO:0000256" key="5">
    <source>
        <dbReference type="ARBA" id="ARBA00023136"/>
    </source>
</evidence>
<keyword evidence="11" id="KW-1185">Reference proteome</keyword>
<dbReference type="RefSeq" id="WP_405286088.1">
    <property type="nucleotide sequence ID" value="NZ_JBBHLI010000001.1"/>
</dbReference>
<comment type="caution">
    <text evidence="10">The sequence shown here is derived from an EMBL/GenBank/DDBJ whole genome shotgun (WGS) entry which is preliminary data.</text>
</comment>
<evidence type="ECO:0000256" key="7">
    <source>
        <dbReference type="SAM" id="Phobius"/>
    </source>
</evidence>
<dbReference type="Pfam" id="PF02687">
    <property type="entry name" value="FtsX"/>
    <property type="match status" value="2"/>
</dbReference>
<comment type="subcellular location">
    <subcellularLocation>
        <location evidence="1">Cell membrane</location>
        <topology evidence="1">Multi-pass membrane protein</topology>
    </subcellularLocation>
</comment>
<dbReference type="InterPro" id="IPR050250">
    <property type="entry name" value="Macrolide_Exporter_MacB"/>
</dbReference>
<reference evidence="10 11" key="1">
    <citation type="submission" date="2024-02" db="EMBL/GenBank/DDBJ databases">
        <title>A novel Gemmatimonadota bacterium.</title>
        <authorList>
            <person name="Du Z.-J."/>
            <person name="Ye Y.-Q."/>
        </authorList>
    </citation>
    <scope>NUCLEOTIDE SEQUENCE [LARGE SCALE GENOMIC DNA]</scope>
    <source>
        <strain evidence="10 11">DH-20</strain>
    </source>
</reference>
<feature type="domain" description="MacB-like periplasmic core" evidence="9">
    <location>
        <begin position="92"/>
        <end position="302"/>
    </location>
</feature>
<dbReference type="NCBIfam" id="TIGR03434">
    <property type="entry name" value="ADOP"/>
    <property type="match status" value="1"/>
</dbReference>
<dbReference type="InterPro" id="IPR047928">
    <property type="entry name" value="Perm_prefix_1"/>
</dbReference>
<feature type="domain" description="ABC3 transporter permease C-terminal" evidence="8">
    <location>
        <begin position="345"/>
        <end position="458"/>
    </location>
</feature>
<feature type="transmembrane region" description="Helical" evidence="7">
    <location>
        <begin position="339"/>
        <end position="358"/>
    </location>
</feature>
<dbReference type="Proteomes" id="UP001484239">
    <property type="component" value="Unassembled WGS sequence"/>
</dbReference>
<feature type="transmembrane region" description="Helical" evidence="7">
    <location>
        <begin position="479"/>
        <end position="503"/>
    </location>
</feature>
<dbReference type="EMBL" id="JBBHLI010000001">
    <property type="protein sequence ID" value="MEK9499378.1"/>
    <property type="molecule type" value="Genomic_DNA"/>
</dbReference>
<dbReference type="InterPro" id="IPR025857">
    <property type="entry name" value="MacB_PCD"/>
</dbReference>
<organism evidence="10 11">
    <name type="scientific">Gaopeijia maritima</name>
    <dbReference type="NCBI Taxonomy" id="3119007"/>
    <lineage>
        <taxon>Bacteria</taxon>
        <taxon>Pseudomonadati</taxon>
        <taxon>Gemmatimonadota</taxon>
        <taxon>Longimicrobiia</taxon>
        <taxon>Gaopeijiales</taxon>
        <taxon>Gaopeijiaceae</taxon>
        <taxon>Gaopeijia</taxon>
    </lineage>
</organism>
<feature type="domain" description="ABC3 transporter permease C-terminal" evidence="8">
    <location>
        <begin position="756"/>
        <end position="868"/>
    </location>
</feature>
<evidence type="ECO:0000259" key="9">
    <source>
        <dbReference type="Pfam" id="PF12704"/>
    </source>
</evidence>
<evidence type="ECO:0000259" key="8">
    <source>
        <dbReference type="Pfam" id="PF02687"/>
    </source>
</evidence>
<dbReference type="PANTHER" id="PTHR30572:SF4">
    <property type="entry name" value="ABC TRANSPORTER PERMEASE YTRF"/>
    <property type="match status" value="1"/>
</dbReference>
<keyword evidence="5 7" id="KW-0472">Membrane</keyword>
<evidence type="ECO:0000256" key="3">
    <source>
        <dbReference type="ARBA" id="ARBA00022692"/>
    </source>
</evidence>
<sequence>MGELPVDEEVARELESHLALRAEELVAEGWDPQAARAEAARRFGDYESIRKDCASLARRRDRRIRRSHGWEAGMQDVRYAIRSLVRSPGFAVVALLTLALGIGANTAIYGVVHGVLLRPLPYEQPDRIVTVAEQGRQGGTMSVAWPNLGDWRAQSSSVEAIAAYGSGIRTVLGGQEPIRIQGTGVSEDFWRVMRTRPTAGRVTAPDEHRLGAPLSAVVTEGLADRLFGAETAVGRTVDIRGVPAVVVGVIDDASAYPQESEIWYPVEVNDQGDSRTAHNWSVVARLSDGVTVERAHDELEALTIRMLADEPAADADYLAAGVHVTELREAIVGDVSRPLLLLLGAAACVLLVACTNLASTLLARGTVRAGELAVRSSLGADRGRLIRQLLTENAVLAGVGALLGTGVAALLLRVIRTLGADVPRIEAVSLSLPVLVFTGGIALVTVLASGLLPALRLTERSRAGTLRVRSRGSSGERRRIWGVLVATEVALAVVLLMGSGLLVRSFAQVLAQDPGFDAADVATSSVALNALRYPDPVDHARFYTELLPRLEALQGVEAAGILSNLPVSGGVPNGRVQIDGDPDKHVDSPAYIVASPGAFEALDIPLVRGRFFDAQDGPEAPHAVLVNEAFVEAFWPDRDPIGGLVSGGGMDDQWNVEPTPFGTVVGVVGDVRYRDLTRDAQPTVYWNYEQRPFRVRFGATVLLEAAGDDAGAVAPLLRRALMDADSDIAVEIELLADRVAGSVADRRFMLLVLGGFAALALTLAAVGIYGVVSYTVARRTREMGIRLALGAEPGSVRGLVLGGAMRTVVVGVVLGVAGAFVVNRLLESFLFDVAPYDPLTFVAVPLLLLGTALLASWVPARRSTRVDPIQAMRAE</sequence>
<dbReference type="PANTHER" id="PTHR30572">
    <property type="entry name" value="MEMBRANE COMPONENT OF TRANSPORTER-RELATED"/>
    <property type="match status" value="1"/>
</dbReference>
<feature type="transmembrane region" description="Helical" evidence="7">
    <location>
        <begin position="435"/>
        <end position="458"/>
    </location>
</feature>
<gene>
    <name evidence="10" type="ORF">WI372_00110</name>
</gene>
<evidence type="ECO:0000256" key="2">
    <source>
        <dbReference type="ARBA" id="ARBA00022475"/>
    </source>
</evidence>
<evidence type="ECO:0000256" key="4">
    <source>
        <dbReference type="ARBA" id="ARBA00022989"/>
    </source>
</evidence>
<dbReference type="NCBIfam" id="NF038403">
    <property type="entry name" value="perm_prefix_1"/>
    <property type="match status" value="1"/>
</dbReference>
<feature type="transmembrane region" description="Helical" evidence="7">
    <location>
        <begin position="841"/>
        <end position="860"/>
    </location>
</feature>
<protein>
    <submittedName>
        <fullName evidence="10">ABC transporter permease</fullName>
    </submittedName>
</protein>
<evidence type="ECO:0000313" key="10">
    <source>
        <dbReference type="EMBL" id="MEK9499378.1"/>
    </source>
</evidence>
<comment type="similarity">
    <text evidence="6">Belongs to the ABC-4 integral membrane protein family.</text>
</comment>
<feature type="transmembrane region" description="Helical" evidence="7">
    <location>
        <begin position="798"/>
        <end position="821"/>
    </location>
</feature>
<evidence type="ECO:0000313" key="11">
    <source>
        <dbReference type="Proteomes" id="UP001484239"/>
    </source>
</evidence>